<dbReference type="InterPro" id="IPR007484">
    <property type="entry name" value="Peptidase_M28"/>
</dbReference>
<evidence type="ECO:0000259" key="4">
    <source>
        <dbReference type="Pfam" id="PF02225"/>
    </source>
</evidence>
<dbReference type="Pfam" id="PF04389">
    <property type="entry name" value="Peptidase_M28"/>
    <property type="match status" value="1"/>
</dbReference>
<keyword evidence="2" id="KW-0325">Glycoprotein</keyword>
<evidence type="ECO:0000313" key="7">
    <source>
        <dbReference type="Proteomes" id="UP000631114"/>
    </source>
</evidence>
<dbReference type="Proteomes" id="UP000631114">
    <property type="component" value="Unassembled WGS sequence"/>
</dbReference>
<evidence type="ECO:0000313" key="6">
    <source>
        <dbReference type="EMBL" id="KAF9595414.1"/>
    </source>
</evidence>
<name>A0A835HBG4_9MAGN</name>
<gene>
    <name evidence="6" type="ORF">IFM89_000332</name>
</gene>
<dbReference type="InterPro" id="IPR003137">
    <property type="entry name" value="PA_domain"/>
</dbReference>
<comment type="similarity">
    <text evidence="1">Belongs to the peptidase M28 family. M28B subfamily.</text>
</comment>
<dbReference type="PANTHER" id="PTHR10404:SF75">
    <property type="entry name" value="GLUTAMATE CARBOXYPEPTIDASE AMP1-RELATED"/>
    <property type="match status" value="1"/>
</dbReference>
<dbReference type="GO" id="GO:0004180">
    <property type="term" value="F:carboxypeptidase activity"/>
    <property type="evidence" value="ECO:0007669"/>
    <property type="project" value="TreeGrafter"/>
</dbReference>
<dbReference type="PANTHER" id="PTHR10404">
    <property type="entry name" value="N-ACETYLATED-ALPHA-LINKED ACIDIC DIPEPTIDASE"/>
    <property type="match status" value="1"/>
</dbReference>
<proteinExistence type="inferred from homology"/>
<evidence type="ECO:0000256" key="3">
    <source>
        <dbReference type="SAM" id="Phobius"/>
    </source>
</evidence>
<keyword evidence="3" id="KW-0812">Transmembrane</keyword>
<dbReference type="SUPFAM" id="SSF53187">
    <property type="entry name" value="Zn-dependent exopeptidases"/>
    <property type="match status" value="1"/>
</dbReference>
<comment type="caution">
    <text evidence="6">The sequence shown here is derived from an EMBL/GenBank/DDBJ whole genome shotgun (WGS) entry which is preliminary data.</text>
</comment>
<dbReference type="Gene3D" id="3.50.30.30">
    <property type="match status" value="1"/>
</dbReference>
<dbReference type="FunFam" id="3.40.630.10:FF:000101">
    <property type="entry name" value="N-acetylated alpha-linked acidic dipeptidase like 1"/>
    <property type="match status" value="1"/>
</dbReference>
<dbReference type="SUPFAM" id="SSF52025">
    <property type="entry name" value="PA domain"/>
    <property type="match status" value="1"/>
</dbReference>
<dbReference type="Gene3D" id="3.40.630.10">
    <property type="entry name" value="Zn peptidases"/>
    <property type="match status" value="1"/>
</dbReference>
<evidence type="ECO:0000259" key="5">
    <source>
        <dbReference type="Pfam" id="PF04389"/>
    </source>
</evidence>
<keyword evidence="3" id="KW-1133">Transmembrane helix</keyword>
<dbReference type="InterPro" id="IPR039373">
    <property type="entry name" value="Peptidase_M28B"/>
</dbReference>
<keyword evidence="7" id="KW-1185">Reference proteome</keyword>
<dbReference type="OrthoDB" id="5841748at2759"/>
<accession>A0A835HBG4</accession>
<dbReference type="Pfam" id="PF02225">
    <property type="entry name" value="PA"/>
    <property type="match status" value="1"/>
</dbReference>
<organism evidence="6 7">
    <name type="scientific">Coptis chinensis</name>
    <dbReference type="NCBI Taxonomy" id="261450"/>
    <lineage>
        <taxon>Eukaryota</taxon>
        <taxon>Viridiplantae</taxon>
        <taxon>Streptophyta</taxon>
        <taxon>Embryophyta</taxon>
        <taxon>Tracheophyta</taxon>
        <taxon>Spermatophyta</taxon>
        <taxon>Magnoliopsida</taxon>
        <taxon>Ranunculales</taxon>
        <taxon>Ranunculaceae</taxon>
        <taxon>Coptidoideae</taxon>
        <taxon>Coptis</taxon>
    </lineage>
</organism>
<sequence>MAKTVSLISSPTHFLSSFTCTLFFIIVLCVLAMYTLFHHPTSSTSLFKITKTPLYFQDIFLSSSDNYTLSEYLRALTLHPHVTGTPSSLQTLDYVQTQFQDLGLKTHTVEFEALLSYPVHSSVSLHFNDGSVQNLVLTEPGQAGRVIDPYHAYSPSGSAFAKVVYGNYGREEDYSMLVRLGVKVKGCVVIVRRGEVSRGGVVRKAQENGAVGVFIYVDGDNFDGVERGTVMRGLGDPLTPGWTGVKGGEKLGFDDSEVLKRFPKIPSMPISFTNAEVILKSLDGVNLPFEWRDNLQFKFGSLGVGPTLVNFTYQEENKLAKVYNIFAVLRGWEEPDRYVLLGNHRDAWTYGAVDPNSGTAALLDIARRYALLMRSGWAPRRTIVLCSWDAEEFGMVGSTEWVEQNLVNLGSKAAVYLNVDCAVQGEGFFARATPQLDNLIIEVTKKASEIT</sequence>
<reference evidence="6 7" key="1">
    <citation type="submission" date="2020-10" db="EMBL/GenBank/DDBJ databases">
        <title>The Coptis chinensis genome and diversification of protoberbering-type alkaloids.</title>
        <authorList>
            <person name="Wang B."/>
            <person name="Shu S."/>
            <person name="Song C."/>
            <person name="Liu Y."/>
        </authorList>
    </citation>
    <scope>NUCLEOTIDE SEQUENCE [LARGE SCALE GENOMIC DNA]</scope>
    <source>
        <strain evidence="6">HL-2020</strain>
        <tissue evidence="6">Leaf</tissue>
    </source>
</reference>
<feature type="domain" description="PA" evidence="4">
    <location>
        <begin position="161"/>
        <end position="226"/>
    </location>
</feature>
<evidence type="ECO:0000256" key="2">
    <source>
        <dbReference type="ARBA" id="ARBA00023180"/>
    </source>
</evidence>
<dbReference type="AlphaFoldDB" id="A0A835HBG4"/>
<protein>
    <submittedName>
        <fullName evidence="6">Uncharacterized protein</fullName>
    </submittedName>
</protein>
<feature type="transmembrane region" description="Helical" evidence="3">
    <location>
        <begin position="12"/>
        <end position="37"/>
    </location>
</feature>
<dbReference type="InterPro" id="IPR046450">
    <property type="entry name" value="PA_dom_sf"/>
</dbReference>
<feature type="domain" description="Peptidase M28" evidence="5">
    <location>
        <begin position="324"/>
        <end position="447"/>
    </location>
</feature>
<dbReference type="EMBL" id="JADFTS010000007">
    <property type="protein sequence ID" value="KAF9595414.1"/>
    <property type="molecule type" value="Genomic_DNA"/>
</dbReference>
<keyword evidence="3" id="KW-0472">Membrane</keyword>
<evidence type="ECO:0000256" key="1">
    <source>
        <dbReference type="ARBA" id="ARBA00005634"/>
    </source>
</evidence>